<keyword evidence="1" id="KW-0472">Membrane</keyword>
<dbReference type="InterPro" id="IPR029063">
    <property type="entry name" value="SAM-dependent_MTases_sf"/>
</dbReference>
<keyword evidence="1" id="KW-0812">Transmembrane</keyword>
<keyword evidence="1" id="KW-1133">Transmembrane helix</keyword>
<evidence type="ECO:0000313" key="3">
    <source>
        <dbReference type="Proteomes" id="UP001595075"/>
    </source>
</evidence>
<dbReference type="EMBL" id="JAZHXI010000010">
    <property type="protein sequence ID" value="KAL2067581.1"/>
    <property type="molecule type" value="Genomic_DNA"/>
</dbReference>
<dbReference type="SUPFAM" id="SSF53335">
    <property type="entry name" value="S-adenosyl-L-methionine-dependent methyltransferases"/>
    <property type="match status" value="1"/>
</dbReference>
<organism evidence="2 3">
    <name type="scientific">Oculimacula yallundae</name>
    <dbReference type="NCBI Taxonomy" id="86028"/>
    <lineage>
        <taxon>Eukaryota</taxon>
        <taxon>Fungi</taxon>
        <taxon>Dikarya</taxon>
        <taxon>Ascomycota</taxon>
        <taxon>Pezizomycotina</taxon>
        <taxon>Leotiomycetes</taxon>
        <taxon>Helotiales</taxon>
        <taxon>Ploettnerulaceae</taxon>
        <taxon>Oculimacula</taxon>
    </lineage>
</organism>
<evidence type="ECO:0000313" key="2">
    <source>
        <dbReference type="EMBL" id="KAL2067581.1"/>
    </source>
</evidence>
<protein>
    <recommendedName>
        <fullName evidence="4">Hard-surface induced protein 5</fullName>
    </recommendedName>
</protein>
<dbReference type="Proteomes" id="UP001595075">
    <property type="component" value="Unassembled WGS sequence"/>
</dbReference>
<evidence type="ECO:0000256" key="1">
    <source>
        <dbReference type="SAM" id="Phobius"/>
    </source>
</evidence>
<accession>A0ABR4CDQ0</accession>
<evidence type="ECO:0008006" key="4">
    <source>
        <dbReference type="Google" id="ProtNLM"/>
    </source>
</evidence>
<gene>
    <name evidence="2" type="ORF">VTL71DRAFT_2006</name>
</gene>
<reference evidence="2 3" key="1">
    <citation type="journal article" date="2024" name="Commun. Biol.">
        <title>Comparative genomic analysis of thermophilic fungi reveals convergent evolutionary adaptations and gene losses.</title>
        <authorList>
            <person name="Steindorff A.S."/>
            <person name="Aguilar-Pontes M.V."/>
            <person name="Robinson A.J."/>
            <person name="Andreopoulos B."/>
            <person name="LaButti K."/>
            <person name="Kuo A."/>
            <person name="Mondo S."/>
            <person name="Riley R."/>
            <person name="Otillar R."/>
            <person name="Haridas S."/>
            <person name="Lipzen A."/>
            <person name="Grimwood J."/>
            <person name="Schmutz J."/>
            <person name="Clum A."/>
            <person name="Reid I.D."/>
            <person name="Moisan M.C."/>
            <person name="Butler G."/>
            <person name="Nguyen T.T.M."/>
            <person name="Dewar K."/>
            <person name="Conant G."/>
            <person name="Drula E."/>
            <person name="Henrissat B."/>
            <person name="Hansel C."/>
            <person name="Singer S."/>
            <person name="Hutchinson M.I."/>
            <person name="de Vries R.P."/>
            <person name="Natvig D.O."/>
            <person name="Powell A.J."/>
            <person name="Tsang A."/>
            <person name="Grigoriev I.V."/>
        </authorList>
    </citation>
    <scope>NUCLEOTIDE SEQUENCE [LARGE SCALE GENOMIC DNA]</scope>
    <source>
        <strain evidence="2 3">CBS 494.80</strain>
    </source>
</reference>
<proteinExistence type="predicted"/>
<name>A0ABR4CDQ0_9HELO</name>
<feature type="transmembrane region" description="Helical" evidence="1">
    <location>
        <begin position="6"/>
        <end position="27"/>
    </location>
</feature>
<keyword evidence="3" id="KW-1185">Reference proteome</keyword>
<comment type="caution">
    <text evidence="2">The sequence shown here is derived from an EMBL/GenBank/DDBJ whole genome shotgun (WGS) entry which is preliminary data.</text>
</comment>
<dbReference type="Gene3D" id="3.40.50.150">
    <property type="entry name" value="Vaccinia Virus protein VP39"/>
    <property type="match status" value="1"/>
</dbReference>
<sequence>MTGKLLNPISTCLTIGVLFLIVTIWNLRSHDGFYRSKGKVPTPDDLEVKATRIGVDTLNIDEARLSFLEIATKHGTDKVNPHHYNYMYEKHLNPLRDRPLKMLEIGLGCNMAYGPGKSYYTWLEFLPHVDMYYIEYDGACVEKWSKDMTNVKVFTGDQADTAFLDSFISASGGGFDIIIDDGGHFMNQQITSFNKLFPIVKPGGIYFVEDLATSYQERYGAINGAETMMGMAKDLLDDLNRNVGGPGLKDGNTVGREMRSIECDEEICAFFKKQMGNTEIRS</sequence>